<organism evidence="1 2">
    <name type="scientific">Boeremia exigua</name>
    <dbReference type="NCBI Taxonomy" id="749465"/>
    <lineage>
        <taxon>Eukaryota</taxon>
        <taxon>Fungi</taxon>
        <taxon>Dikarya</taxon>
        <taxon>Ascomycota</taxon>
        <taxon>Pezizomycotina</taxon>
        <taxon>Dothideomycetes</taxon>
        <taxon>Pleosporomycetidae</taxon>
        <taxon>Pleosporales</taxon>
        <taxon>Pleosporineae</taxon>
        <taxon>Didymellaceae</taxon>
        <taxon>Boeremia</taxon>
    </lineage>
</organism>
<gene>
    <name evidence="1" type="ORF">OPT61_g1164</name>
</gene>
<dbReference type="Proteomes" id="UP001153331">
    <property type="component" value="Unassembled WGS sequence"/>
</dbReference>
<accession>A0ACC2IR33</accession>
<protein>
    <submittedName>
        <fullName evidence="1">Uncharacterized protein</fullName>
    </submittedName>
</protein>
<evidence type="ECO:0000313" key="1">
    <source>
        <dbReference type="EMBL" id="KAJ8117695.1"/>
    </source>
</evidence>
<comment type="caution">
    <text evidence="1">The sequence shown here is derived from an EMBL/GenBank/DDBJ whole genome shotgun (WGS) entry which is preliminary data.</text>
</comment>
<dbReference type="EMBL" id="JAPHNI010000044">
    <property type="protein sequence ID" value="KAJ8117695.1"/>
    <property type="molecule type" value="Genomic_DNA"/>
</dbReference>
<sequence length="648" mass="71505">MESSASASAGDVPSGDTSSLTNPRPKRSRTGCVTCRSRRRKCDEGKPNCQNCISKGFECRYAAAFQILGKHNFTPEVKVGVKYANVRFAVDGSEGPRSESARQPATAAEKEQNDYQIQTRPTIRPARHASKDLTSTNNASGVGHAPSPDSYEFALHGLLALGSTSDTTPGTDLRQMSTVGAEQAVSTFDFARDIHADSARILTNRQRRPRVHRTDTERSSLMGFDMTSQGTPGPSPSLSSFEASANSNHFYDTGSSTFIPDDEYSGRAVPANSSIELLKLYRYKIAPFLDICDTEQHFGVALLTESNRAPALRACIMQLAAASLSEPWVMEGHIVEQSTPNKANNESVTSDAGDGLITEVLNFLATMIPNLAASWLRKDGVQGRRYLLERLLLELGSSSLKSCAYWLLVRLELSRALMVGDNRISLPLTTGQPGEAGTNDAIAQYAYNAISLCVDSAMFAQGDDDRWLQERYGLNRVEVWRILIQGFAHWYMHRSQAFQPVIELYPKDGVLTDNDYPTIVFTSGTALLANQLYHTGMLLLLQNRPRFADRPSQNSPSMSTLWHAHRICGIAIQNDMPSWWDPCLVASLIVAGRTATHASQHSAIVHTLRFVQQLTGWTITPYVEQLRTEWQLADSWQGNQDYPNNSDV</sequence>
<reference evidence="1" key="1">
    <citation type="submission" date="2022-11" db="EMBL/GenBank/DDBJ databases">
        <title>Genome Sequence of Boeremia exigua.</title>
        <authorList>
            <person name="Buettner E."/>
        </authorList>
    </citation>
    <scope>NUCLEOTIDE SEQUENCE</scope>
    <source>
        <strain evidence="1">CU02</strain>
    </source>
</reference>
<keyword evidence="2" id="KW-1185">Reference proteome</keyword>
<proteinExistence type="predicted"/>
<name>A0ACC2IR33_9PLEO</name>
<evidence type="ECO:0000313" key="2">
    <source>
        <dbReference type="Proteomes" id="UP001153331"/>
    </source>
</evidence>